<gene>
    <name evidence="1" type="ORF">MMG00_03535</name>
</gene>
<dbReference type="EMBL" id="CP093379">
    <property type="protein sequence ID" value="UNM96937.1"/>
    <property type="molecule type" value="Genomic_DNA"/>
</dbReference>
<keyword evidence="2" id="KW-1185">Reference proteome</keyword>
<dbReference type="RefSeq" id="WP_242151482.1">
    <property type="nucleotide sequence ID" value="NZ_CP093379.1"/>
</dbReference>
<evidence type="ECO:0000313" key="1">
    <source>
        <dbReference type="EMBL" id="UNM96937.1"/>
    </source>
</evidence>
<reference evidence="1 2" key="1">
    <citation type="submission" date="2022-03" db="EMBL/GenBank/DDBJ databases">
        <title>Ignatzschineria rhizosphaerae HR5S32.</title>
        <authorList>
            <person name="Sun J.Q."/>
            <person name="Feng J.Y."/>
        </authorList>
    </citation>
    <scope>NUCLEOTIDE SEQUENCE [LARGE SCALE GENOMIC DNA]</scope>
    <source>
        <strain evidence="1 2">HR5S32</strain>
    </source>
</reference>
<dbReference type="SUPFAM" id="SSF54427">
    <property type="entry name" value="NTF2-like"/>
    <property type="match status" value="1"/>
</dbReference>
<dbReference type="Proteomes" id="UP000829542">
    <property type="component" value="Chromosome"/>
</dbReference>
<dbReference type="Gene3D" id="3.10.450.50">
    <property type="match status" value="1"/>
</dbReference>
<evidence type="ECO:0008006" key="3">
    <source>
        <dbReference type="Google" id="ProtNLM"/>
    </source>
</evidence>
<protein>
    <recommendedName>
        <fullName evidence="3">SnoaL-like domain-containing protein</fullName>
    </recommendedName>
</protein>
<name>A0ABY3X7B1_9GAMM</name>
<dbReference type="InterPro" id="IPR032710">
    <property type="entry name" value="NTF2-like_dom_sf"/>
</dbReference>
<organism evidence="1 2">
    <name type="scientific">Ignatzschineria rhizosphaerae</name>
    <dbReference type="NCBI Taxonomy" id="2923279"/>
    <lineage>
        <taxon>Bacteria</taxon>
        <taxon>Pseudomonadati</taxon>
        <taxon>Pseudomonadota</taxon>
        <taxon>Gammaproteobacteria</taxon>
        <taxon>Cardiobacteriales</taxon>
        <taxon>Ignatzschineriaceae</taxon>
        <taxon>Ignatzschineria</taxon>
    </lineage>
</organism>
<sequence>MTGVKDVGQALLSWNRQHLVAKGELTTAMIAEHFHPHLTVVANGRHYETDLAGYLQFLNGFRQTIASIDYDVMHKVSEENKTVLCMRAKVLRVDGSLDQFEAMLLLEFNDQKKITLWHEVYVAIKLVVLNKKWCYLLHFV</sequence>
<accession>A0ABY3X7B1</accession>
<proteinExistence type="predicted"/>
<evidence type="ECO:0000313" key="2">
    <source>
        <dbReference type="Proteomes" id="UP000829542"/>
    </source>
</evidence>